<evidence type="ECO:0000256" key="2">
    <source>
        <dbReference type="SAM" id="Phobius"/>
    </source>
</evidence>
<dbReference type="RefSeq" id="WP_394832232.1">
    <property type="nucleotide sequence ID" value="NZ_CP089929.1"/>
</dbReference>
<sequence>MANRFDPTDTLVSATGASSHVRVRAAGSTLQASPNDTGTRGRTPEPQASAAAPIGLPLGLAFIGGSVGGIVGGGAMALDIQIAVSTGPLWIKGLAMIAVTCTAMALFILALWRVHAGLDGAPPREGKNRPTR</sequence>
<keyword evidence="2" id="KW-0472">Membrane</keyword>
<proteinExistence type="predicted"/>
<feature type="region of interest" description="Disordered" evidence="1">
    <location>
        <begin position="27"/>
        <end position="50"/>
    </location>
</feature>
<keyword evidence="2" id="KW-1133">Transmembrane helix</keyword>
<gene>
    <name evidence="3" type="ORF">LVJ94_37525</name>
</gene>
<keyword evidence="4" id="KW-1185">Reference proteome</keyword>
<keyword evidence="2" id="KW-0812">Transmembrane</keyword>
<feature type="transmembrane region" description="Helical" evidence="2">
    <location>
        <begin position="54"/>
        <end position="77"/>
    </location>
</feature>
<dbReference type="EMBL" id="CP089983">
    <property type="protein sequence ID" value="WXB02604.1"/>
    <property type="molecule type" value="Genomic_DNA"/>
</dbReference>
<feature type="compositionally biased region" description="Polar residues" evidence="1">
    <location>
        <begin position="28"/>
        <end position="40"/>
    </location>
</feature>
<evidence type="ECO:0000313" key="3">
    <source>
        <dbReference type="EMBL" id="WXB02604.1"/>
    </source>
</evidence>
<dbReference type="Proteomes" id="UP001374803">
    <property type="component" value="Chromosome"/>
</dbReference>
<organism evidence="3 4">
    <name type="scientific">Pendulispora rubella</name>
    <dbReference type="NCBI Taxonomy" id="2741070"/>
    <lineage>
        <taxon>Bacteria</taxon>
        <taxon>Pseudomonadati</taxon>
        <taxon>Myxococcota</taxon>
        <taxon>Myxococcia</taxon>
        <taxon>Myxococcales</taxon>
        <taxon>Sorangiineae</taxon>
        <taxon>Pendulisporaceae</taxon>
        <taxon>Pendulispora</taxon>
    </lineage>
</organism>
<evidence type="ECO:0000313" key="4">
    <source>
        <dbReference type="Proteomes" id="UP001374803"/>
    </source>
</evidence>
<reference evidence="3" key="1">
    <citation type="submission" date="2021-12" db="EMBL/GenBank/DDBJ databases">
        <title>Discovery of the Pendulisporaceae a myxobacterial family with distinct sporulation behavior and unique specialized metabolism.</title>
        <authorList>
            <person name="Garcia R."/>
            <person name="Popoff A."/>
            <person name="Bader C.D."/>
            <person name="Loehr J."/>
            <person name="Walesch S."/>
            <person name="Walt C."/>
            <person name="Boldt J."/>
            <person name="Bunk B."/>
            <person name="Haeckl F.J.F.P.J."/>
            <person name="Gunesch A.P."/>
            <person name="Birkelbach J."/>
            <person name="Nuebel U."/>
            <person name="Pietschmann T."/>
            <person name="Bach T."/>
            <person name="Mueller R."/>
        </authorList>
    </citation>
    <scope>NUCLEOTIDE SEQUENCE</scope>
    <source>
        <strain evidence="3">MSr11367</strain>
    </source>
</reference>
<name>A0ABZ2KV87_9BACT</name>
<protein>
    <submittedName>
        <fullName evidence="3">Uncharacterized protein</fullName>
    </submittedName>
</protein>
<accession>A0ABZ2KV87</accession>
<feature type="transmembrane region" description="Helical" evidence="2">
    <location>
        <begin position="89"/>
        <end position="112"/>
    </location>
</feature>
<evidence type="ECO:0000256" key="1">
    <source>
        <dbReference type="SAM" id="MobiDB-lite"/>
    </source>
</evidence>